<dbReference type="Proteomes" id="UP000502035">
    <property type="component" value="Chromosome"/>
</dbReference>
<dbReference type="InterPro" id="IPR001296">
    <property type="entry name" value="Glyco_trans_1"/>
</dbReference>
<keyword evidence="4" id="KW-1185">Reference proteome</keyword>
<dbReference type="GO" id="GO:0016757">
    <property type="term" value="F:glycosyltransferase activity"/>
    <property type="evidence" value="ECO:0007669"/>
    <property type="project" value="InterPro"/>
</dbReference>
<evidence type="ECO:0000256" key="1">
    <source>
        <dbReference type="ARBA" id="ARBA00022679"/>
    </source>
</evidence>
<dbReference type="PANTHER" id="PTHR46401">
    <property type="entry name" value="GLYCOSYLTRANSFERASE WBBK-RELATED"/>
    <property type="match status" value="1"/>
</dbReference>
<dbReference type="PANTHER" id="PTHR46401:SF2">
    <property type="entry name" value="GLYCOSYLTRANSFERASE WBBK-RELATED"/>
    <property type="match status" value="1"/>
</dbReference>
<organism evidence="3 4">
    <name type="scientific">Nocardioides piscis</name>
    <dbReference type="NCBI Taxonomy" id="2714938"/>
    <lineage>
        <taxon>Bacteria</taxon>
        <taxon>Bacillati</taxon>
        <taxon>Actinomycetota</taxon>
        <taxon>Actinomycetes</taxon>
        <taxon>Propionibacteriales</taxon>
        <taxon>Nocardioidaceae</taxon>
        <taxon>Nocardioides</taxon>
    </lineage>
</organism>
<dbReference type="Gene3D" id="3.40.50.2000">
    <property type="entry name" value="Glycogen Phosphorylase B"/>
    <property type="match status" value="1"/>
</dbReference>
<dbReference type="KEGG" id="npi:G7071_11380"/>
<reference evidence="3 4" key="1">
    <citation type="submission" date="2020-03" db="EMBL/GenBank/DDBJ databases">
        <title>Nocardioides sp. nov., isolated from fish.</title>
        <authorList>
            <person name="Hyun D.-W."/>
            <person name="Bae J.-W."/>
        </authorList>
    </citation>
    <scope>NUCLEOTIDE SEQUENCE [LARGE SCALE GENOMIC DNA]</scope>
    <source>
        <strain evidence="3 4">HDW12A</strain>
    </source>
</reference>
<protein>
    <submittedName>
        <fullName evidence="3">Glycosyltransferase family 4 protein</fullName>
    </submittedName>
</protein>
<proteinExistence type="predicted"/>
<gene>
    <name evidence="3" type="ORF">G7071_11380</name>
</gene>
<name>A0A6G7YGC9_9ACTN</name>
<dbReference type="AlphaFoldDB" id="A0A6G7YGC9"/>
<dbReference type="Pfam" id="PF00534">
    <property type="entry name" value="Glycos_transf_1"/>
    <property type="match status" value="1"/>
</dbReference>
<keyword evidence="1 3" id="KW-0808">Transferase</keyword>
<evidence type="ECO:0000259" key="2">
    <source>
        <dbReference type="Pfam" id="PF00534"/>
    </source>
</evidence>
<dbReference type="SUPFAM" id="SSF53756">
    <property type="entry name" value="UDP-Glycosyltransferase/glycogen phosphorylase"/>
    <property type="match status" value="1"/>
</dbReference>
<dbReference type="EMBL" id="CP049866">
    <property type="protein sequence ID" value="QIK75954.1"/>
    <property type="molecule type" value="Genomic_DNA"/>
</dbReference>
<dbReference type="RefSeq" id="WP_166318720.1">
    <property type="nucleotide sequence ID" value="NZ_CP049866.1"/>
</dbReference>
<feature type="domain" description="Glycosyl transferase family 1" evidence="2">
    <location>
        <begin position="313"/>
        <end position="470"/>
    </location>
</feature>
<accession>A0A6G7YGC9</accession>
<evidence type="ECO:0000313" key="3">
    <source>
        <dbReference type="EMBL" id="QIK75954.1"/>
    </source>
</evidence>
<evidence type="ECO:0000313" key="4">
    <source>
        <dbReference type="Proteomes" id="UP000502035"/>
    </source>
</evidence>
<sequence>MIPGVQAETVVAALAQRLEVAAQHLGCGDAPLGPPAERAVSLIDAITPVLPVRPGPEMWLFLVAVLGRLPVATEVEAAARVLELEGAVALTTHVLELARQDPSSIRADLEMDVVTDRVVISADYCAREDNHTGVQRVTRALAQRWHNEHGAVAVADIDERTGFRNLAPAEESRVYRYGQDPALAPTSGTTYERRLVVPFRTTVVFPEVVHWDSSPVNLCLSAYSGNTTCAIGYDTIPILSSSLRPHGEAGVFTRYLSVVKHTTRVAAISQSAANEFQGFVDMLAAQGLPGPEVRAIPLATEIDGHAQVTPTRSSTERPLVVVPGRLEAHKNVLTAVQAAHRLWQEGLDFEVLLLGGAGVGQEAVFDAVTAIQAEGLPIERLGWVSDDVMWQAFTDAALIVFISLHEGYGLPLVEAMSCGAPVLTSNIGSQAEIARDGGCLTVDPRSLTSVADGMRELITRPELRAELTAQIAQRPVRGWDDYAADVWDFVVAPATGVRA</sequence>